<dbReference type="HAMAP" id="MF_00274">
    <property type="entry name" value="DNA_YbaB_EbfC"/>
    <property type="match status" value="1"/>
</dbReference>
<sequence>MFDPKQLGAMFGNIQESLQEFANKNKDMVFTAKSGGGLIEVSINGVGEVVDIKIDDSLLEDKDSLQILLIGALNDAYKNVEQNKQKSAFDMLGNFDMFKK</sequence>
<dbReference type="AlphaFoldDB" id="A0A3D8IL74"/>
<evidence type="ECO:0000313" key="2">
    <source>
        <dbReference type="EMBL" id="RDU65948.1"/>
    </source>
</evidence>
<dbReference type="InterPro" id="IPR036894">
    <property type="entry name" value="YbaB-like_sf"/>
</dbReference>
<dbReference type="GO" id="GO:0043590">
    <property type="term" value="C:bacterial nucleoid"/>
    <property type="evidence" value="ECO:0007669"/>
    <property type="project" value="UniProtKB-UniRule"/>
</dbReference>
<dbReference type="NCBIfam" id="TIGR00103">
    <property type="entry name" value="DNA_YbaB_EbfC"/>
    <property type="match status" value="1"/>
</dbReference>
<evidence type="ECO:0000313" key="3">
    <source>
        <dbReference type="Proteomes" id="UP000256514"/>
    </source>
</evidence>
<accession>A0A3D8IL74</accession>
<dbReference type="RefSeq" id="WP_115571626.1">
    <property type="nucleotide sequence ID" value="NZ_NXLT01000010.1"/>
</dbReference>
<keyword evidence="1" id="KW-0963">Cytoplasm</keyword>
<dbReference type="Gene3D" id="3.30.1310.10">
    <property type="entry name" value="Nucleoid-associated protein YbaB-like domain"/>
    <property type="match status" value="1"/>
</dbReference>
<comment type="caution">
    <text evidence="2">The sequence shown here is derived from an EMBL/GenBank/DDBJ whole genome shotgun (WGS) entry which is preliminary data.</text>
</comment>
<dbReference type="EMBL" id="NXLT01000010">
    <property type="protein sequence ID" value="RDU65948.1"/>
    <property type="molecule type" value="Genomic_DNA"/>
</dbReference>
<comment type="function">
    <text evidence="1">Binds to DNA and alters its conformation. May be involved in regulation of gene expression, nucleoid organization and DNA protection.</text>
</comment>
<dbReference type="OrthoDB" id="5343857at2"/>
<dbReference type="PIRSF" id="PIRSF004555">
    <property type="entry name" value="UCP004555"/>
    <property type="match status" value="1"/>
</dbReference>
<comment type="subcellular location">
    <subcellularLocation>
        <location evidence="1">Cytoplasm</location>
        <location evidence="1">Nucleoid</location>
    </subcellularLocation>
</comment>
<name>A0A3D8IL74_9HELI</name>
<reference evidence="2 3" key="1">
    <citation type="submission" date="2018-04" db="EMBL/GenBank/DDBJ databases">
        <title>Novel Campyloabacter and Helicobacter Species and Strains.</title>
        <authorList>
            <person name="Mannion A.J."/>
            <person name="Shen Z."/>
            <person name="Fox J.G."/>
        </authorList>
    </citation>
    <scope>NUCLEOTIDE SEQUENCE [LARGE SCALE GENOMIC DNA]</scope>
    <source>
        <strain evidence="2 3">MIT 12-6600</strain>
    </source>
</reference>
<dbReference type="GO" id="GO:0005737">
    <property type="term" value="C:cytoplasm"/>
    <property type="evidence" value="ECO:0007669"/>
    <property type="project" value="UniProtKB-UniRule"/>
</dbReference>
<gene>
    <name evidence="2" type="ORF">CQA54_08295</name>
</gene>
<dbReference type="SUPFAM" id="SSF82607">
    <property type="entry name" value="YbaB-like"/>
    <property type="match status" value="1"/>
</dbReference>
<comment type="similarity">
    <text evidence="1">Belongs to the YbaB/EbfC family.</text>
</comment>
<keyword evidence="1" id="KW-0238">DNA-binding</keyword>
<keyword evidence="3" id="KW-1185">Reference proteome</keyword>
<organism evidence="2 3">
    <name type="scientific">Helicobacter equorum</name>
    <dbReference type="NCBI Taxonomy" id="361872"/>
    <lineage>
        <taxon>Bacteria</taxon>
        <taxon>Pseudomonadati</taxon>
        <taxon>Campylobacterota</taxon>
        <taxon>Epsilonproteobacteria</taxon>
        <taxon>Campylobacterales</taxon>
        <taxon>Helicobacteraceae</taxon>
        <taxon>Helicobacter</taxon>
    </lineage>
</organism>
<dbReference type="Proteomes" id="UP000256514">
    <property type="component" value="Unassembled WGS sequence"/>
</dbReference>
<comment type="subunit">
    <text evidence="1">Homodimer.</text>
</comment>
<dbReference type="GO" id="GO:0003677">
    <property type="term" value="F:DNA binding"/>
    <property type="evidence" value="ECO:0007669"/>
    <property type="project" value="UniProtKB-UniRule"/>
</dbReference>
<proteinExistence type="inferred from homology"/>
<dbReference type="InterPro" id="IPR004401">
    <property type="entry name" value="YbaB/EbfC"/>
</dbReference>
<protein>
    <recommendedName>
        <fullName evidence="1">Nucleoid-associated protein CQA54_08295</fullName>
    </recommendedName>
</protein>
<dbReference type="Pfam" id="PF02575">
    <property type="entry name" value="YbaB_DNA_bd"/>
    <property type="match status" value="1"/>
</dbReference>
<evidence type="ECO:0000256" key="1">
    <source>
        <dbReference type="HAMAP-Rule" id="MF_00274"/>
    </source>
</evidence>